<dbReference type="Pfam" id="PF13532">
    <property type="entry name" value="2OG-FeII_Oxy_2"/>
    <property type="match status" value="1"/>
</dbReference>
<dbReference type="OrthoDB" id="545910at2759"/>
<reference evidence="2 3" key="1">
    <citation type="journal article" date="2019" name="Front. Genet.">
        <title>Whole-Genome Sequencing of the Opportunistic Yeast Pathogen Candida inconspicua Uncovers Its Hybrid Origin.</title>
        <authorList>
            <person name="Mixao V."/>
            <person name="Hansen A.P."/>
            <person name="Saus E."/>
            <person name="Boekhout T."/>
            <person name="Lass-Florl C."/>
            <person name="Gabaldon T."/>
        </authorList>
    </citation>
    <scope>NUCLEOTIDE SEQUENCE [LARGE SCALE GENOMIC DNA]</scope>
    <source>
        <strain evidence="2 3">CBS 180</strain>
    </source>
</reference>
<dbReference type="GO" id="GO:0006307">
    <property type="term" value="P:DNA alkylation repair"/>
    <property type="evidence" value="ECO:0007669"/>
    <property type="project" value="InterPro"/>
</dbReference>
<evidence type="ECO:0000313" key="3">
    <source>
        <dbReference type="Proteomes" id="UP000307173"/>
    </source>
</evidence>
<dbReference type="InterPro" id="IPR027450">
    <property type="entry name" value="AlkB-like"/>
</dbReference>
<proteinExistence type="predicted"/>
<dbReference type="InterPro" id="IPR005123">
    <property type="entry name" value="Oxoglu/Fe-dep_dioxygenase_dom"/>
</dbReference>
<feature type="domain" description="Fe2OG dioxygenase" evidence="1">
    <location>
        <begin position="275"/>
        <end position="382"/>
    </location>
</feature>
<dbReference type="InterPro" id="IPR032854">
    <property type="entry name" value="ALKBH3"/>
</dbReference>
<dbReference type="EMBL" id="SELW01000222">
    <property type="protein sequence ID" value="TID29885.1"/>
    <property type="molecule type" value="Genomic_DNA"/>
</dbReference>
<dbReference type="PROSITE" id="PS51471">
    <property type="entry name" value="FE2OG_OXY"/>
    <property type="match status" value="1"/>
</dbReference>
<dbReference type="PANTHER" id="PTHR31212:SF4">
    <property type="entry name" value="ALPHA-KETOGLUTARATE-DEPENDENT DIOXYGENASE ALKB HOMOLOG 3"/>
    <property type="match status" value="1"/>
</dbReference>
<name>A0A4T0X3T2_9ASCO</name>
<dbReference type="STRING" id="52247.A0A4T0X3T2"/>
<protein>
    <recommendedName>
        <fullName evidence="1">Fe2OG dioxygenase domain-containing protein</fullName>
    </recommendedName>
</protein>
<dbReference type="SUPFAM" id="SSF51197">
    <property type="entry name" value="Clavaminate synthase-like"/>
    <property type="match status" value="1"/>
</dbReference>
<dbReference type="GO" id="GO:0051213">
    <property type="term" value="F:dioxygenase activity"/>
    <property type="evidence" value="ECO:0007669"/>
    <property type="project" value="InterPro"/>
</dbReference>
<dbReference type="PANTHER" id="PTHR31212">
    <property type="entry name" value="ALPHA-KETOGLUTARATE-DEPENDENT DIOXYGENASE ALKB HOMOLOG 3"/>
    <property type="match status" value="1"/>
</dbReference>
<dbReference type="Gene3D" id="2.60.120.590">
    <property type="entry name" value="Alpha-ketoglutarate-dependent dioxygenase AlkB-like"/>
    <property type="match status" value="1"/>
</dbReference>
<gene>
    <name evidence="2" type="ORF">CANINC_001524</name>
</gene>
<keyword evidence="3" id="KW-1185">Reference proteome</keyword>
<sequence>MDTEAKLAELESLFPSYNIESLLEILIMCDGSVECAKSIIMGNTDTKHSISTNTIERDPIVEHQPLKKRTRSSFCEDAKKSCKEITIKTEKFPSNSDQVTPSQCQCKKRSIPEYDHDNESKAIKVKKPAINSLMVGRNTDEYNSKQSETNQTITLRSKAEIESALPNIRLFKNFLHKDLSNEILMTLSSQKMLFKAKQFYIAGKLCKSSQKSIVYSISGDTEYDPVYSGPGGIEHHPPPSLTKCQAYIEAKINEVLLEVYNQREVPEYMITENWKADFCVGNYYPNNKSHLDWHSDKLTNIGPLATIASISFGANRIFRLRRSFPTNSTIYNIPLPNNTLLIMLPSTQELYKHCVPSLKNSLLSTSDIVGEERFNLTFRYYVWMCMASFKGAECKGFKYADFKLNLSGVMNLETNKKSEATRWLSPSETVDKSVSL</sequence>
<evidence type="ECO:0000259" key="1">
    <source>
        <dbReference type="PROSITE" id="PS51471"/>
    </source>
</evidence>
<organism evidence="2 3">
    <name type="scientific">Pichia inconspicua</name>
    <dbReference type="NCBI Taxonomy" id="52247"/>
    <lineage>
        <taxon>Eukaryota</taxon>
        <taxon>Fungi</taxon>
        <taxon>Dikarya</taxon>
        <taxon>Ascomycota</taxon>
        <taxon>Saccharomycotina</taxon>
        <taxon>Pichiomycetes</taxon>
        <taxon>Pichiales</taxon>
        <taxon>Pichiaceae</taxon>
        <taxon>Pichia</taxon>
    </lineage>
</organism>
<dbReference type="CDD" id="cd14279">
    <property type="entry name" value="CUE"/>
    <property type="match status" value="1"/>
</dbReference>
<evidence type="ECO:0000313" key="2">
    <source>
        <dbReference type="EMBL" id="TID29885.1"/>
    </source>
</evidence>
<dbReference type="Proteomes" id="UP000307173">
    <property type="component" value="Unassembled WGS sequence"/>
</dbReference>
<dbReference type="AlphaFoldDB" id="A0A4T0X3T2"/>
<dbReference type="InterPro" id="IPR037151">
    <property type="entry name" value="AlkB-like_sf"/>
</dbReference>
<comment type="caution">
    <text evidence="2">The sequence shown here is derived from an EMBL/GenBank/DDBJ whole genome shotgun (WGS) entry which is preliminary data.</text>
</comment>
<accession>A0A4T0X3T2</accession>